<dbReference type="OrthoDB" id="4761780at2"/>
<protein>
    <recommendedName>
        <fullName evidence="5">DUF2567 domain-containing protein</fullName>
    </recommendedName>
</protein>
<feature type="transmembrane region" description="Helical" evidence="2">
    <location>
        <begin position="157"/>
        <end position="177"/>
    </location>
</feature>
<gene>
    <name evidence="3" type="ORF">BST17_00900</name>
</gene>
<proteinExistence type="predicted"/>
<organism evidence="3 4">
    <name type="scientific">Mycolicibacterium bacteremicum</name>
    <name type="common">Mycobacterium bacteremicum</name>
    <dbReference type="NCBI Taxonomy" id="564198"/>
    <lineage>
        <taxon>Bacteria</taxon>
        <taxon>Bacillati</taxon>
        <taxon>Actinomycetota</taxon>
        <taxon>Actinomycetes</taxon>
        <taxon>Mycobacteriales</taxon>
        <taxon>Mycobacteriaceae</taxon>
        <taxon>Mycolicibacterium</taxon>
    </lineage>
</organism>
<keyword evidence="2" id="KW-0472">Membrane</keyword>
<dbReference type="RefSeq" id="WP_083054646.1">
    <property type="nucleotide sequence ID" value="NZ_JACKVM010000014.1"/>
</dbReference>
<keyword evidence="4" id="KW-1185">Reference proteome</keyword>
<feature type="transmembrane region" description="Helical" evidence="2">
    <location>
        <begin position="65"/>
        <end position="90"/>
    </location>
</feature>
<feature type="compositionally biased region" description="Low complexity" evidence="1">
    <location>
        <begin position="206"/>
        <end position="215"/>
    </location>
</feature>
<dbReference type="EMBL" id="MVHJ01000001">
    <property type="protein sequence ID" value="ORA07066.1"/>
    <property type="molecule type" value="Genomic_DNA"/>
</dbReference>
<reference evidence="3 4" key="1">
    <citation type="submission" date="2017-02" db="EMBL/GenBank/DDBJ databases">
        <title>The new phylogeny of genus Mycobacterium.</title>
        <authorList>
            <person name="Tortoli E."/>
            <person name="Trovato A."/>
            <person name="Cirillo D.M."/>
        </authorList>
    </citation>
    <scope>NUCLEOTIDE SEQUENCE [LARGE SCALE GENOMIC DNA]</scope>
    <source>
        <strain evidence="3 4">DSM 45578</strain>
    </source>
</reference>
<keyword evidence="2" id="KW-0812">Transmembrane</keyword>
<evidence type="ECO:0000313" key="3">
    <source>
        <dbReference type="EMBL" id="ORA07066.1"/>
    </source>
</evidence>
<accession>A0A1W9Z3Z8</accession>
<dbReference type="AlphaFoldDB" id="A0A1W9Z3Z8"/>
<sequence length="225" mass="22923">MTNPTAAPTISRTGAALRVFACVLVAGVPAGALWAWLAPPAQGIVALTRAGDRVRAYLGNDSDQLFLGAFLLVGFLGVIAVVAAVVAWQWRAHRGPVLLAGLAAGAAGATAVAAGVGAVLVRWRYGVIDIDTAPVSEADRVYYVNEAPAVFFGHGPFMIAATILLPAAVAAMTYALMAVSASRDDLGAWPPVQHGGVYPPVPVPVTPAGAAADQQPPGPQQISQT</sequence>
<dbReference type="Pfam" id="PF10821">
    <property type="entry name" value="DUF2567"/>
    <property type="match status" value="1"/>
</dbReference>
<feature type="transmembrane region" description="Helical" evidence="2">
    <location>
        <begin position="97"/>
        <end position="121"/>
    </location>
</feature>
<dbReference type="InterPro" id="IPR021213">
    <property type="entry name" value="DUF2567"/>
</dbReference>
<comment type="caution">
    <text evidence="3">The sequence shown here is derived from an EMBL/GenBank/DDBJ whole genome shotgun (WGS) entry which is preliminary data.</text>
</comment>
<name>A0A1W9Z3Z8_MYCBA</name>
<evidence type="ECO:0008006" key="5">
    <source>
        <dbReference type="Google" id="ProtNLM"/>
    </source>
</evidence>
<feature type="region of interest" description="Disordered" evidence="1">
    <location>
        <begin position="203"/>
        <end position="225"/>
    </location>
</feature>
<evidence type="ECO:0000256" key="1">
    <source>
        <dbReference type="SAM" id="MobiDB-lite"/>
    </source>
</evidence>
<feature type="transmembrane region" description="Helical" evidence="2">
    <location>
        <begin position="15"/>
        <end position="37"/>
    </location>
</feature>
<dbReference type="STRING" id="564198.BST17_00900"/>
<dbReference type="Proteomes" id="UP000192366">
    <property type="component" value="Unassembled WGS sequence"/>
</dbReference>
<evidence type="ECO:0000313" key="4">
    <source>
        <dbReference type="Proteomes" id="UP000192366"/>
    </source>
</evidence>
<keyword evidence="2" id="KW-1133">Transmembrane helix</keyword>
<evidence type="ECO:0000256" key="2">
    <source>
        <dbReference type="SAM" id="Phobius"/>
    </source>
</evidence>